<dbReference type="EMBL" id="CAKOGP040000258">
    <property type="protein sequence ID" value="CAJ1933256.1"/>
    <property type="molecule type" value="Genomic_DNA"/>
</dbReference>
<evidence type="ECO:0000256" key="2">
    <source>
        <dbReference type="SAM" id="Phobius"/>
    </source>
</evidence>
<evidence type="ECO:0000313" key="3">
    <source>
        <dbReference type="EMBL" id="CAJ1933256.1"/>
    </source>
</evidence>
<keyword evidence="2" id="KW-1133">Transmembrane helix</keyword>
<keyword evidence="4" id="KW-1185">Reference proteome</keyword>
<dbReference type="Proteomes" id="UP001295423">
    <property type="component" value="Unassembled WGS sequence"/>
</dbReference>
<comment type="caution">
    <text evidence="3">The sequence shown here is derived from an EMBL/GenBank/DDBJ whole genome shotgun (WGS) entry which is preliminary data.</text>
</comment>
<dbReference type="AlphaFoldDB" id="A0AAD2CJ62"/>
<reference evidence="3" key="1">
    <citation type="submission" date="2023-08" db="EMBL/GenBank/DDBJ databases">
        <authorList>
            <person name="Audoor S."/>
            <person name="Bilcke G."/>
        </authorList>
    </citation>
    <scope>NUCLEOTIDE SEQUENCE</scope>
</reference>
<feature type="transmembrane region" description="Helical" evidence="2">
    <location>
        <begin position="15"/>
        <end position="34"/>
    </location>
</feature>
<protein>
    <submittedName>
        <fullName evidence="3">Uncharacterized protein</fullName>
    </submittedName>
</protein>
<keyword evidence="2" id="KW-0812">Transmembrane</keyword>
<gene>
    <name evidence="3" type="ORF">CYCCA115_LOCUS3228</name>
</gene>
<proteinExistence type="predicted"/>
<sequence>MTSQMNTQQGKKLKSWLIAILLASVIILIALFWLSKGSWKSPFLSSIVTKSKSPQTWNYTNSDFQNESGVIAEGVTVVALPDWIEGYKIWHKRQRRKYDREKATDVKFLVVVCLKRTQCGGLSDRVRSIPYWLVQAEKTERVLLIHWNKKYQLEDFWVPPEDNQDYALDWRLERWVTRPPFSDSCLQKPTKVLHEHHDESNHEYMMGALQSSERVVCVTTRADLTPKVYDLFGTTERTSQIVVSNVFGFMFTPTEALQEYIDRIKEEQIGLNANEEYLATHIRALYPLRSESALIWPTWEEHSELMKKWAYKAVESVIAAYQTHYNSDAGGLSLPPIYVASDSANVVDYMLSGGNNNSWPTRILGLKKSLPRNHLDLDTFNNSADDMFPAFFDIAMLSHAKCLSYGIGSYGRLGARMSAGLECVTRHRQSIYFEEYNSGPKNVSAEEGKQGPTMRRHFRR</sequence>
<evidence type="ECO:0000313" key="4">
    <source>
        <dbReference type="Proteomes" id="UP001295423"/>
    </source>
</evidence>
<evidence type="ECO:0000256" key="1">
    <source>
        <dbReference type="SAM" id="MobiDB-lite"/>
    </source>
</evidence>
<keyword evidence="2" id="KW-0472">Membrane</keyword>
<feature type="region of interest" description="Disordered" evidence="1">
    <location>
        <begin position="441"/>
        <end position="460"/>
    </location>
</feature>
<name>A0AAD2CJ62_9STRA</name>
<organism evidence="3 4">
    <name type="scientific">Cylindrotheca closterium</name>
    <dbReference type="NCBI Taxonomy" id="2856"/>
    <lineage>
        <taxon>Eukaryota</taxon>
        <taxon>Sar</taxon>
        <taxon>Stramenopiles</taxon>
        <taxon>Ochrophyta</taxon>
        <taxon>Bacillariophyta</taxon>
        <taxon>Bacillariophyceae</taxon>
        <taxon>Bacillariophycidae</taxon>
        <taxon>Bacillariales</taxon>
        <taxon>Bacillariaceae</taxon>
        <taxon>Cylindrotheca</taxon>
    </lineage>
</organism>
<accession>A0AAD2CJ62</accession>